<keyword evidence="1" id="KW-0812">Transmembrane</keyword>
<keyword evidence="3" id="KW-1185">Reference proteome</keyword>
<accession>A0A7D6CPS1</accession>
<organism evidence="2 3">
    <name type="scientific">Natrinema zhouii</name>
    <dbReference type="NCBI Taxonomy" id="1710539"/>
    <lineage>
        <taxon>Archaea</taxon>
        <taxon>Methanobacteriati</taxon>
        <taxon>Methanobacteriota</taxon>
        <taxon>Stenosarchaea group</taxon>
        <taxon>Halobacteria</taxon>
        <taxon>Halobacteriales</taxon>
        <taxon>Natrialbaceae</taxon>
        <taxon>Natrinema</taxon>
    </lineage>
</organism>
<keyword evidence="1" id="KW-1133">Transmembrane helix</keyword>
<dbReference type="GeneID" id="56142610"/>
<gene>
    <name evidence="2" type="ORF">HYG81_05355</name>
</gene>
<dbReference type="EMBL" id="CP059154">
    <property type="protein sequence ID" value="QLK27037.1"/>
    <property type="molecule type" value="Genomic_DNA"/>
</dbReference>
<feature type="transmembrane region" description="Helical" evidence="1">
    <location>
        <begin position="150"/>
        <end position="169"/>
    </location>
</feature>
<protein>
    <submittedName>
        <fullName evidence="2">Uncharacterized protein</fullName>
    </submittedName>
</protein>
<dbReference type="AlphaFoldDB" id="A0A7D6CPS1"/>
<keyword evidence="1" id="KW-0472">Membrane</keyword>
<evidence type="ECO:0000256" key="1">
    <source>
        <dbReference type="SAM" id="Phobius"/>
    </source>
</evidence>
<name>A0A7D6CPS1_9EURY</name>
<dbReference type="Proteomes" id="UP000510869">
    <property type="component" value="Chromosome"/>
</dbReference>
<feature type="transmembrane region" description="Helical" evidence="1">
    <location>
        <begin position="7"/>
        <end position="31"/>
    </location>
</feature>
<dbReference type="OrthoDB" id="177918at2157"/>
<dbReference type="KEGG" id="nay:HYG81_05355"/>
<evidence type="ECO:0000313" key="2">
    <source>
        <dbReference type="EMBL" id="QLK27037.1"/>
    </source>
</evidence>
<reference evidence="2 3" key="1">
    <citation type="submission" date="2020-07" db="EMBL/GenBank/DDBJ databases">
        <title>Natrinema (YPL30) sp. nov. and Haloterrigena xxxxxx (YPL8) sp. nov., isolated from a salt mine.</title>
        <authorList>
            <person name="Cui H."/>
        </authorList>
    </citation>
    <scope>NUCLEOTIDE SEQUENCE [LARGE SCALE GENOMIC DNA]</scope>
    <source>
        <strain evidence="2 3">YPL13</strain>
    </source>
</reference>
<dbReference type="RefSeq" id="WP_180842205.1">
    <property type="nucleotide sequence ID" value="NZ_CP059154.1"/>
</dbReference>
<sequence length="273" mass="30167">MSFRRPSALFFAVATGWYVGLLALGITGLALGVGYVTLWPLTVGACVDLLAAAGSYTRANLAPRLVRMRLPHLLAGVPFVLIFGGTLLPLVDLPKYESWLTTWLPELLVITVAGLVFYFVSINRHVAIRYERDSVVVDWVAEPDARYCRLVRAISVGIGCGCLVLGFVVDLIVNPFPGIGGVLLVQAFLAGRPREYVLFESGLCVHRPGTINYQFVPQGQLRSVDLTDDRLAIRRGFPWPFPIRCATTTIRRPRWVADELTRVLTSTPVDDRN</sequence>
<feature type="transmembrane region" description="Helical" evidence="1">
    <location>
        <begin position="70"/>
        <end position="91"/>
    </location>
</feature>
<feature type="transmembrane region" description="Helical" evidence="1">
    <location>
        <begin position="37"/>
        <end position="58"/>
    </location>
</feature>
<evidence type="ECO:0000313" key="3">
    <source>
        <dbReference type="Proteomes" id="UP000510869"/>
    </source>
</evidence>
<proteinExistence type="predicted"/>
<feature type="transmembrane region" description="Helical" evidence="1">
    <location>
        <begin position="103"/>
        <end position="122"/>
    </location>
</feature>